<dbReference type="GO" id="GO:0005737">
    <property type="term" value="C:cytoplasm"/>
    <property type="evidence" value="ECO:0007669"/>
    <property type="project" value="TreeGrafter"/>
</dbReference>
<feature type="active site" description="Proton donor" evidence="9">
    <location>
        <position position="180"/>
    </location>
</feature>
<dbReference type="PANTHER" id="PTHR10091:SF0">
    <property type="entry name" value="GALACTOSE MUTAROTASE"/>
    <property type="match status" value="1"/>
</dbReference>
<evidence type="ECO:0000256" key="11">
    <source>
        <dbReference type="PIRSR" id="PIRSR005096-3"/>
    </source>
</evidence>
<dbReference type="Gene3D" id="2.70.98.10">
    <property type="match status" value="1"/>
</dbReference>
<comment type="catalytic activity">
    <reaction evidence="1 8">
        <text>alpha-D-glucose = beta-D-glucose</text>
        <dbReference type="Rhea" id="RHEA:10264"/>
        <dbReference type="ChEBI" id="CHEBI:15903"/>
        <dbReference type="ChEBI" id="CHEBI:17925"/>
        <dbReference type="EC" id="5.1.3.3"/>
    </reaction>
</comment>
<dbReference type="Pfam" id="PF01263">
    <property type="entry name" value="Aldose_epim"/>
    <property type="match status" value="1"/>
</dbReference>
<dbReference type="InterPro" id="IPR015443">
    <property type="entry name" value="Aldose_1-epimerase"/>
</dbReference>
<dbReference type="GO" id="GO:0006006">
    <property type="term" value="P:glucose metabolic process"/>
    <property type="evidence" value="ECO:0007669"/>
    <property type="project" value="TreeGrafter"/>
</dbReference>
<evidence type="ECO:0000313" key="12">
    <source>
        <dbReference type="EMBL" id="MCZ8533782.1"/>
    </source>
</evidence>
<dbReference type="NCBIfam" id="NF008277">
    <property type="entry name" value="PRK11055.1"/>
    <property type="match status" value="1"/>
</dbReference>
<feature type="binding site" evidence="10">
    <location>
        <position position="253"/>
    </location>
    <ligand>
        <name>beta-D-galactose</name>
        <dbReference type="ChEBI" id="CHEBI:27667"/>
    </ligand>
</feature>
<comment type="pathway">
    <text evidence="2 8">Carbohydrate metabolism; hexose metabolism.</text>
</comment>
<dbReference type="GO" id="GO:0030246">
    <property type="term" value="F:carbohydrate binding"/>
    <property type="evidence" value="ECO:0007669"/>
    <property type="project" value="InterPro"/>
</dbReference>
<dbReference type="InterPro" id="IPR018052">
    <property type="entry name" value="Ald1_epimerase_CS"/>
</dbReference>
<dbReference type="SUPFAM" id="SSF74650">
    <property type="entry name" value="Galactose mutarotase-like"/>
    <property type="match status" value="1"/>
</dbReference>
<dbReference type="PIRSF" id="PIRSF005096">
    <property type="entry name" value="GALM"/>
    <property type="match status" value="1"/>
</dbReference>
<dbReference type="CDD" id="cd09019">
    <property type="entry name" value="galactose_mutarotase_like"/>
    <property type="match status" value="1"/>
</dbReference>
<evidence type="ECO:0000256" key="6">
    <source>
        <dbReference type="ARBA" id="ARBA00023235"/>
    </source>
</evidence>
<comment type="similarity">
    <text evidence="3 8">Belongs to the aldose epimerase family.</text>
</comment>
<evidence type="ECO:0000256" key="1">
    <source>
        <dbReference type="ARBA" id="ARBA00001614"/>
    </source>
</evidence>
<gene>
    <name evidence="12" type="ORF">M9R61_10695</name>
</gene>
<evidence type="ECO:0000256" key="9">
    <source>
        <dbReference type="PIRSR" id="PIRSR005096-1"/>
    </source>
</evidence>
<dbReference type="EC" id="5.1.3.3" evidence="4 8"/>
<protein>
    <recommendedName>
        <fullName evidence="5 8">Aldose 1-epimerase</fullName>
        <ecNumber evidence="4 8">5.1.3.3</ecNumber>
    </recommendedName>
</protein>
<dbReference type="InterPro" id="IPR011013">
    <property type="entry name" value="Gal_mutarotase_sf_dom"/>
</dbReference>
<dbReference type="RefSeq" id="WP_269922212.1">
    <property type="nucleotide sequence ID" value="NZ_JAMKBI010000007.1"/>
</dbReference>
<dbReference type="InterPro" id="IPR014718">
    <property type="entry name" value="GH-type_carb-bd"/>
</dbReference>
<reference evidence="12" key="1">
    <citation type="submission" date="2022-05" db="EMBL/GenBank/DDBJ databases">
        <authorList>
            <person name="Colautti A."/>
            <person name="Iacumin L."/>
        </authorList>
    </citation>
    <scope>NUCLEOTIDE SEQUENCE</scope>
    <source>
        <strain evidence="12">DSM 30747</strain>
    </source>
</reference>
<keyword evidence="7 8" id="KW-0119">Carbohydrate metabolism</keyword>
<keyword evidence="13" id="KW-1185">Reference proteome</keyword>
<dbReference type="InterPro" id="IPR008183">
    <property type="entry name" value="Aldose_1/G6P_1-epimerase"/>
</dbReference>
<evidence type="ECO:0000256" key="5">
    <source>
        <dbReference type="ARBA" id="ARBA00014165"/>
    </source>
</evidence>
<feature type="active site" description="Proton acceptor" evidence="9">
    <location>
        <position position="314"/>
    </location>
</feature>
<evidence type="ECO:0000256" key="10">
    <source>
        <dbReference type="PIRSR" id="PIRSR005096-2"/>
    </source>
</evidence>
<dbReference type="PANTHER" id="PTHR10091">
    <property type="entry name" value="ALDOSE-1-EPIMERASE"/>
    <property type="match status" value="1"/>
</dbReference>
<dbReference type="AlphaFoldDB" id="A0A9X3L9D5"/>
<accession>A0A9X3L9D5</accession>
<proteinExistence type="inferred from homology"/>
<comment type="caution">
    <text evidence="12">The sequence shown here is derived from an EMBL/GenBank/DDBJ whole genome shotgun (WGS) entry which is preliminary data.</text>
</comment>
<dbReference type="InterPro" id="IPR047215">
    <property type="entry name" value="Galactose_mutarotase-like"/>
</dbReference>
<sequence>MLVQEKQFGFIDDRPVILYTVRNRNGFEVSCMNYGCVITEILASDRRGQYENVVLGYDTLEEYGQNAKYLGAVVGRVAGRIKGGSFRLGEDVYNIPMNENNNHLHGGPKGFSHVLWNSTILEGDHETTIEFTYLSRDREEGYPGNLEMKVAYTILHDEDTLSITYSGISDKDTLLNVTNHSYFNLSGNLKRDVLDHELMIDSPAYLELNEEFIPTGNLVPVEDSVFDFRESRKIADGATSVHPQNVLVGNGYDHPFLLKENESSVMVLTDEASGRQLVVETTESAVVLYTGNNLGNSEIMRGEQLRDYLGICLETQGPPDSIHHPHFPSSILQAGKEYKSTTTYSFGVTMIE</sequence>
<evidence type="ECO:0000256" key="7">
    <source>
        <dbReference type="ARBA" id="ARBA00023277"/>
    </source>
</evidence>
<dbReference type="PROSITE" id="PS00545">
    <property type="entry name" value="ALDOSE_1_EPIMERASE"/>
    <property type="match status" value="1"/>
</dbReference>
<evidence type="ECO:0000313" key="13">
    <source>
        <dbReference type="Proteomes" id="UP001152172"/>
    </source>
</evidence>
<evidence type="ECO:0000256" key="8">
    <source>
        <dbReference type="PIRNR" id="PIRNR005096"/>
    </source>
</evidence>
<evidence type="ECO:0000256" key="2">
    <source>
        <dbReference type="ARBA" id="ARBA00005028"/>
    </source>
</evidence>
<dbReference type="Proteomes" id="UP001152172">
    <property type="component" value="Unassembled WGS sequence"/>
</dbReference>
<organism evidence="12 13">
    <name type="scientific">Psychrobacillus psychrodurans</name>
    <dbReference type="NCBI Taxonomy" id="126157"/>
    <lineage>
        <taxon>Bacteria</taxon>
        <taxon>Bacillati</taxon>
        <taxon>Bacillota</taxon>
        <taxon>Bacilli</taxon>
        <taxon>Bacillales</taxon>
        <taxon>Bacillaceae</taxon>
        <taxon>Psychrobacillus</taxon>
    </lineage>
</organism>
<feature type="binding site" evidence="11">
    <location>
        <begin position="180"/>
        <end position="182"/>
    </location>
    <ligand>
        <name>beta-D-galactose</name>
        <dbReference type="ChEBI" id="CHEBI:27667"/>
    </ligand>
</feature>
<keyword evidence="6 8" id="KW-0413">Isomerase</keyword>
<name>A0A9X3L9D5_9BACI</name>
<dbReference type="EMBL" id="JAMKBI010000007">
    <property type="protein sequence ID" value="MCZ8533782.1"/>
    <property type="molecule type" value="Genomic_DNA"/>
</dbReference>
<dbReference type="GO" id="GO:0004034">
    <property type="term" value="F:aldose 1-epimerase activity"/>
    <property type="evidence" value="ECO:0007669"/>
    <property type="project" value="UniProtKB-EC"/>
</dbReference>
<dbReference type="GO" id="GO:0033499">
    <property type="term" value="P:galactose catabolic process via UDP-galactose, Leloir pathway"/>
    <property type="evidence" value="ECO:0007669"/>
    <property type="project" value="TreeGrafter"/>
</dbReference>
<evidence type="ECO:0000256" key="3">
    <source>
        <dbReference type="ARBA" id="ARBA00006206"/>
    </source>
</evidence>
<evidence type="ECO:0000256" key="4">
    <source>
        <dbReference type="ARBA" id="ARBA00013185"/>
    </source>
</evidence>